<evidence type="ECO:0000313" key="2">
    <source>
        <dbReference type="Proteomes" id="UP000694421"/>
    </source>
</evidence>
<dbReference type="Proteomes" id="UP000694421">
    <property type="component" value="Unplaced"/>
</dbReference>
<keyword evidence="2" id="KW-1185">Reference proteome</keyword>
<dbReference type="AlphaFoldDB" id="A0A8D0C6F6"/>
<evidence type="ECO:0000313" key="1">
    <source>
        <dbReference type="Ensembl" id="ENSSMRP00000018058.1"/>
    </source>
</evidence>
<name>A0A8D0C6F6_SALMN</name>
<proteinExistence type="predicted"/>
<organism evidence="1 2">
    <name type="scientific">Salvator merianae</name>
    <name type="common">Argentine black and white tegu</name>
    <name type="synonym">Tupinambis merianae</name>
    <dbReference type="NCBI Taxonomy" id="96440"/>
    <lineage>
        <taxon>Eukaryota</taxon>
        <taxon>Metazoa</taxon>
        <taxon>Chordata</taxon>
        <taxon>Craniata</taxon>
        <taxon>Vertebrata</taxon>
        <taxon>Euteleostomi</taxon>
        <taxon>Lepidosauria</taxon>
        <taxon>Squamata</taxon>
        <taxon>Bifurcata</taxon>
        <taxon>Unidentata</taxon>
        <taxon>Episquamata</taxon>
        <taxon>Laterata</taxon>
        <taxon>Teiioidea</taxon>
        <taxon>Teiidae</taxon>
        <taxon>Salvator</taxon>
    </lineage>
</organism>
<reference evidence="1" key="2">
    <citation type="submission" date="2025-09" db="UniProtKB">
        <authorList>
            <consortium name="Ensembl"/>
        </authorList>
    </citation>
    <scope>IDENTIFICATION</scope>
</reference>
<sequence>MAGCYILKAVKVMELQVMQALWSLTKSVFSNYYRAGFTPKMSDWELL</sequence>
<reference evidence="1" key="1">
    <citation type="submission" date="2025-08" db="UniProtKB">
        <authorList>
            <consortium name="Ensembl"/>
        </authorList>
    </citation>
    <scope>IDENTIFICATION</scope>
</reference>
<accession>A0A8D0C6F6</accession>
<dbReference type="Ensembl" id="ENSSMRT00000021142.1">
    <property type="protein sequence ID" value="ENSSMRP00000018058.1"/>
    <property type="gene ID" value="ENSSMRG00000014062.1"/>
</dbReference>
<protein>
    <submittedName>
        <fullName evidence="1">Uncharacterized protein</fullName>
    </submittedName>
</protein>